<evidence type="ECO:0000313" key="3">
    <source>
        <dbReference type="Proteomes" id="UP000325849"/>
    </source>
</evidence>
<dbReference type="EMBL" id="VJZD01000067">
    <property type="protein sequence ID" value="MPY33174.1"/>
    <property type="molecule type" value="Genomic_DNA"/>
</dbReference>
<dbReference type="SMART" id="SM00418">
    <property type="entry name" value="HTH_ARSR"/>
    <property type="match status" value="1"/>
</dbReference>
<name>A0A5N8VGG3_9ACTN</name>
<dbReference type="GO" id="GO:0003700">
    <property type="term" value="F:DNA-binding transcription factor activity"/>
    <property type="evidence" value="ECO:0007669"/>
    <property type="project" value="InterPro"/>
</dbReference>
<gene>
    <name evidence="2" type="ORF">FNH09_18475</name>
</gene>
<dbReference type="GO" id="GO:0010288">
    <property type="term" value="P:response to lead ion"/>
    <property type="evidence" value="ECO:0007669"/>
    <property type="project" value="TreeGrafter"/>
</dbReference>
<dbReference type="PRINTS" id="PR00778">
    <property type="entry name" value="HTHARSR"/>
</dbReference>
<dbReference type="GO" id="GO:0097063">
    <property type="term" value="F:cadmium ion sensor activity"/>
    <property type="evidence" value="ECO:0007669"/>
    <property type="project" value="TreeGrafter"/>
</dbReference>
<comment type="caution">
    <text evidence="2">The sequence shown here is derived from an EMBL/GenBank/DDBJ whole genome shotgun (WGS) entry which is preliminary data.</text>
</comment>
<keyword evidence="3" id="KW-1185">Reference proteome</keyword>
<dbReference type="PANTHER" id="PTHR39168">
    <property type="entry name" value="TRANSCRIPTIONAL REGULATOR-RELATED"/>
    <property type="match status" value="1"/>
</dbReference>
<dbReference type="InterPro" id="IPR036388">
    <property type="entry name" value="WH-like_DNA-bd_sf"/>
</dbReference>
<proteinExistence type="predicted"/>
<dbReference type="SUPFAM" id="SSF46785">
    <property type="entry name" value="Winged helix' DNA-binding domain"/>
    <property type="match status" value="1"/>
</dbReference>
<reference evidence="2 3" key="1">
    <citation type="submission" date="2019-07" db="EMBL/GenBank/DDBJ databases">
        <title>New species of Amycolatopsis and Streptomyces.</title>
        <authorList>
            <person name="Duangmal K."/>
            <person name="Teo W.F.A."/>
            <person name="Lipun K."/>
        </authorList>
    </citation>
    <scope>NUCLEOTIDE SEQUENCE [LARGE SCALE GENOMIC DNA]</scope>
    <source>
        <strain evidence="2 3">NBRC 109810</strain>
    </source>
</reference>
<evidence type="ECO:0000259" key="1">
    <source>
        <dbReference type="PROSITE" id="PS50987"/>
    </source>
</evidence>
<organism evidence="2 3">
    <name type="scientific">Streptomyces adustus</name>
    <dbReference type="NCBI Taxonomy" id="1609272"/>
    <lineage>
        <taxon>Bacteria</taxon>
        <taxon>Bacillati</taxon>
        <taxon>Actinomycetota</taxon>
        <taxon>Actinomycetes</taxon>
        <taxon>Kitasatosporales</taxon>
        <taxon>Streptomycetaceae</taxon>
        <taxon>Streptomyces</taxon>
    </lineage>
</organism>
<dbReference type="GO" id="GO:0032791">
    <property type="term" value="F:lead ion binding"/>
    <property type="evidence" value="ECO:0007669"/>
    <property type="project" value="TreeGrafter"/>
</dbReference>
<evidence type="ECO:0000313" key="2">
    <source>
        <dbReference type="EMBL" id="MPY33174.1"/>
    </source>
</evidence>
<dbReference type="AlphaFoldDB" id="A0A5N8VGG3"/>
<dbReference type="Proteomes" id="UP000325849">
    <property type="component" value="Unassembled WGS sequence"/>
</dbReference>
<dbReference type="PROSITE" id="PS50987">
    <property type="entry name" value="HTH_ARSR_2"/>
    <property type="match status" value="1"/>
</dbReference>
<dbReference type="Pfam" id="PF12840">
    <property type="entry name" value="HTH_20"/>
    <property type="match status" value="1"/>
</dbReference>
<dbReference type="CDD" id="cd00090">
    <property type="entry name" value="HTH_ARSR"/>
    <property type="match status" value="1"/>
</dbReference>
<dbReference type="InterPro" id="IPR052543">
    <property type="entry name" value="HTH_Metal-responsive_Reg"/>
</dbReference>
<dbReference type="InterPro" id="IPR001845">
    <property type="entry name" value="HTH_ArsR_DNA-bd_dom"/>
</dbReference>
<dbReference type="Gene3D" id="1.10.10.10">
    <property type="entry name" value="Winged helix-like DNA-binding domain superfamily/Winged helix DNA-binding domain"/>
    <property type="match status" value="1"/>
</dbReference>
<dbReference type="RefSeq" id="WP_152889261.1">
    <property type="nucleotide sequence ID" value="NZ_JBHJTU010000025.1"/>
</dbReference>
<protein>
    <submittedName>
        <fullName evidence="2">Winged helix-turn-helix transcriptional regulator</fullName>
    </submittedName>
</protein>
<sequence length="240" mass="25385">MLEPMTTTDPQAAALAGFAALIADETRAACLLALLDGRAWTAGELARHAGVAASTLSEHLNRLVAGGLLTEERQGRHRYVRLADARIAHLVEDLAAPLAPRAARQPRSLRESSAGSAMARGRTCYDHLAGRLGIVVTDALTGRGLLRQDTGFALTDAGVRWFAAAGIGLDRHGRRPLARGCLDWTERRPHLAGVAGAALCRHALDAGWCVRIGTERAVKVTAAGERALSELLGIEASALR</sequence>
<dbReference type="OrthoDB" id="3232131at2"/>
<accession>A0A5N8VGG3</accession>
<feature type="domain" description="HTH arsR-type" evidence="1">
    <location>
        <begin position="7"/>
        <end position="102"/>
    </location>
</feature>
<dbReference type="InterPro" id="IPR036390">
    <property type="entry name" value="WH_DNA-bd_sf"/>
</dbReference>
<dbReference type="PANTHER" id="PTHR39168:SF1">
    <property type="entry name" value="TRANSCRIPTIONAL REGULATORY PROTEIN"/>
    <property type="match status" value="1"/>
</dbReference>
<dbReference type="GO" id="GO:0046686">
    <property type="term" value="P:response to cadmium ion"/>
    <property type="evidence" value="ECO:0007669"/>
    <property type="project" value="TreeGrafter"/>
</dbReference>
<dbReference type="InterPro" id="IPR011991">
    <property type="entry name" value="ArsR-like_HTH"/>
</dbReference>
<dbReference type="GO" id="GO:0003677">
    <property type="term" value="F:DNA binding"/>
    <property type="evidence" value="ECO:0007669"/>
    <property type="project" value="TreeGrafter"/>
</dbReference>